<dbReference type="EMBL" id="JAFHAP010000011">
    <property type="protein sequence ID" value="MBN2910264.1"/>
    <property type="molecule type" value="Genomic_DNA"/>
</dbReference>
<dbReference type="InterPro" id="IPR000644">
    <property type="entry name" value="CBS_dom"/>
</dbReference>
<dbReference type="PANTHER" id="PTHR43080:SF2">
    <property type="entry name" value="CBS DOMAIN-CONTAINING PROTEIN"/>
    <property type="match status" value="1"/>
</dbReference>
<dbReference type="Proteomes" id="UP001177120">
    <property type="component" value="Unassembled WGS sequence"/>
</dbReference>
<keyword evidence="1 2" id="KW-0129">CBS domain</keyword>
<gene>
    <name evidence="5" type="ORF">JQC72_12210</name>
</gene>
<accession>A0ABS2WL67</accession>
<dbReference type="SMART" id="SM00116">
    <property type="entry name" value="CBS"/>
    <property type="match status" value="1"/>
</dbReference>
<feature type="domain" description="CBS" evidence="4">
    <location>
        <begin position="16"/>
        <end position="74"/>
    </location>
</feature>
<sequence>MKNDGFLFSREIASLIIPKEKVVTVAPDWTLERALLVLTRRGYASVPVINDNEEVEGLISKTNILDFMMSKGDFHFHMLPHHRVYEAMNKNHSGIMANSIFSFAFEVLIDRPYIPIIDVKNKFMGILTRRVLMQKVTEYFEQEFWQAMQADAHPGSKREVREQDSILPRR</sequence>
<keyword evidence="6" id="KW-1185">Reference proteome</keyword>
<feature type="region of interest" description="Disordered" evidence="3">
    <location>
        <begin position="151"/>
        <end position="170"/>
    </location>
</feature>
<dbReference type="PROSITE" id="PS51371">
    <property type="entry name" value="CBS"/>
    <property type="match status" value="1"/>
</dbReference>
<evidence type="ECO:0000313" key="5">
    <source>
        <dbReference type="EMBL" id="MBN2910264.1"/>
    </source>
</evidence>
<name>A0ABS2WL67_9BACL</name>
<dbReference type="RefSeq" id="WP_205496068.1">
    <property type="nucleotide sequence ID" value="NZ_JAFHAP010000011.1"/>
</dbReference>
<evidence type="ECO:0000259" key="4">
    <source>
        <dbReference type="PROSITE" id="PS51371"/>
    </source>
</evidence>
<evidence type="ECO:0000256" key="2">
    <source>
        <dbReference type="PROSITE-ProRule" id="PRU00703"/>
    </source>
</evidence>
<evidence type="ECO:0000313" key="6">
    <source>
        <dbReference type="Proteomes" id="UP001177120"/>
    </source>
</evidence>
<feature type="compositionally biased region" description="Basic and acidic residues" evidence="3">
    <location>
        <begin position="154"/>
        <end position="164"/>
    </location>
</feature>
<organism evidence="5 6">
    <name type="scientific">Polycladomyces zharkentensis</name>
    <dbReference type="NCBI Taxonomy" id="2807616"/>
    <lineage>
        <taxon>Bacteria</taxon>
        <taxon>Bacillati</taxon>
        <taxon>Bacillota</taxon>
        <taxon>Bacilli</taxon>
        <taxon>Bacillales</taxon>
        <taxon>Thermoactinomycetaceae</taxon>
        <taxon>Polycladomyces</taxon>
    </lineage>
</organism>
<proteinExistence type="predicted"/>
<dbReference type="InterPro" id="IPR046342">
    <property type="entry name" value="CBS_dom_sf"/>
</dbReference>
<comment type="caution">
    <text evidence="5">The sequence shown here is derived from an EMBL/GenBank/DDBJ whole genome shotgun (WGS) entry which is preliminary data.</text>
</comment>
<evidence type="ECO:0000256" key="1">
    <source>
        <dbReference type="ARBA" id="ARBA00023122"/>
    </source>
</evidence>
<evidence type="ECO:0000256" key="3">
    <source>
        <dbReference type="SAM" id="MobiDB-lite"/>
    </source>
</evidence>
<dbReference type="SUPFAM" id="SSF54631">
    <property type="entry name" value="CBS-domain pair"/>
    <property type="match status" value="1"/>
</dbReference>
<reference evidence="5" key="1">
    <citation type="journal article" date="2024" name="Int. J. Syst. Evol. Microbiol.">
        <title>Polycladomyces zharkentensis sp. nov., a novel thermophilic cellulose- and starch-degrading member of the Bacillota from a geothermal aquifer in Kazakhstan.</title>
        <authorList>
            <person name="Mashzhan A."/>
            <person name="Kistaubayeva A."/>
            <person name="Javier-Lopez R."/>
            <person name="Bissenova U."/>
            <person name="Bissenbay A."/>
            <person name="Birkeland N.K."/>
        </authorList>
    </citation>
    <scope>NUCLEOTIDE SEQUENCE</scope>
    <source>
        <strain evidence="5">ZKZ2T</strain>
    </source>
</reference>
<dbReference type="Gene3D" id="3.10.580.10">
    <property type="entry name" value="CBS-domain"/>
    <property type="match status" value="1"/>
</dbReference>
<dbReference type="PANTHER" id="PTHR43080">
    <property type="entry name" value="CBS DOMAIN-CONTAINING PROTEIN CBSX3, MITOCHONDRIAL"/>
    <property type="match status" value="1"/>
</dbReference>
<dbReference type="InterPro" id="IPR051257">
    <property type="entry name" value="Diverse_CBS-Domain"/>
</dbReference>
<protein>
    <submittedName>
        <fullName evidence="5">CBS domain-containing protein</fullName>
    </submittedName>
</protein>
<dbReference type="Pfam" id="PF00571">
    <property type="entry name" value="CBS"/>
    <property type="match status" value="1"/>
</dbReference>